<protein>
    <submittedName>
        <fullName evidence="2">SCP2 sterol-binding domain-containing protein</fullName>
    </submittedName>
</protein>
<evidence type="ECO:0000313" key="3">
    <source>
        <dbReference type="Proteomes" id="UP001418637"/>
    </source>
</evidence>
<organism evidence="2 3">
    <name type="scientific">Hohaiivirga grylli</name>
    <dbReference type="NCBI Taxonomy" id="3133970"/>
    <lineage>
        <taxon>Bacteria</taxon>
        <taxon>Pseudomonadati</taxon>
        <taxon>Pseudomonadota</taxon>
        <taxon>Alphaproteobacteria</taxon>
        <taxon>Hyphomicrobiales</taxon>
        <taxon>Methylobacteriaceae</taxon>
        <taxon>Hohaiivirga</taxon>
    </lineage>
</organism>
<dbReference type="EMBL" id="JBBYXI010000002">
    <property type="protein sequence ID" value="MEN3930411.1"/>
    <property type="molecule type" value="Genomic_DNA"/>
</dbReference>
<accession>A0ABV0BJT4</accession>
<name>A0ABV0BJT4_9HYPH</name>
<proteinExistence type="predicted"/>
<dbReference type="Pfam" id="PF02036">
    <property type="entry name" value="SCP2"/>
    <property type="match status" value="1"/>
</dbReference>
<dbReference type="InterPro" id="IPR036527">
    <property type="entry name" value="SCP2_sterol-bd_dom_sf"/>
</dbReference>
<reference evidence="2 3" key="1">
    <citation type="submission" date="2024-04" db="EMBL/GenBank/DDBJ databases">
        <title>A novel species isolated from cricket.</title>
        <authorList>
            <person name="Wang H.-C."/>
        </authorList>
    </citation>
    <scope>NUCLEOTIDE SEQUENCE [LARGE SCALE GENOMIC DNA]</scope>
    <source>
        <strain evidence="2 3">WL0021</strain>
    </source>
</reference>
<dbReference type="RefSeq" id="WP_346336422.1">
    <property type="nucleotide sequence ID" value="NZ_JBBYXI010000002.1"/>
</dbReference>
<sequence>MNTAIPVIPPLVALGMRPLPLLPLQPILAAIIHSVVKRHPDIFDRLGEHADKSYGLNPTDLPFAFILKPQSGNPSVKAVRTLPECLDVRISGPLAGLMGLLDGSYDGDALFFSRDILIEGDMEATLALRNAVDDAQIDLVGEITARLGPLSNPAESIVRKLKDNLMSFGRA</sequence>
<gene>
    <name evidence="2" type="ORF">WJT86_04950</name>
</gene>
<evidence type="ECO:0000259" key="1">
    <source>
        <dbReference type="Pfam" id="PF02036"/>
    </source>
</evidence>
<dbReference type="Proteomes" id="UP001418637">
    <property type="component" value="Unassembled WGS sequence"/>
</dbReference>
<comment type="caution">
    <text evidence="2">The sequence shown here is derived from an EMBL/GenBank/DDBJ whole genome shotgun (WGS) entry which is preliminary data.</text>
</comment>
<dbReference type="InterPro" id="IPR003033">
    <property type="entry name" value="SCP2_sterol-bd_dom"/>
</dbReference>
<feature type="domain" description="SCP2" evidence="1">
    <location>
        <begin position="44"/>
        <end position="132"/>
    </location>
</feature>
<dbReference type="SUPFAM" id="SSF55718">
    <property type="entry name" value="SCP-like"/>
    <property type="match status" value="1"/>
</dbReference>
<evidence type="ECO:0000313" key="2">
    <source>
        <dbReference type="EMBL" id="MEN3930411.1"/>
    </source>
</evidence>
<keyword evidence="3" id="KW-1185">Reference proteome</keyword>